<evidence type="ECO:0000313" key="1">
    <source>
        <dbReference type="EMBL" id="WPU91482.1"/>
    </source>
</evidence>
<organism evidence="1 2">
    <name type="scientific">Mucilaginibacter sabulilitoris</name>
    <dbReference type="NCBI Taxonomy" id="1173583"/>
    <lineage>
        <taxon>Bacteria</taxon>
        <taxon>Pseudomonadati</taxon>
        <taxon>Bacteroidota</taxon>
        <taxon>Sphingobacteriia</taxon>
        <taxon>Sphingobacteriales</taxon>
        <taxon>Sphingobacteriaceae</taxon>
        <taxon>Mucilaginibacter</taxon>
    </lineage>
</organism>
<dbReference type="Gene3D" id="2.60.40.2340">
    <property type="match status" value="1"/>
</dbReference>
<evidence type="ECO:0008006" key="3">
    <source>
        <dbReference type="Google" id="ProtNLM"/>
    </source>
</evidence>
<name>A0ABZ0TES6_9SPHI</name>
<accession>A0ABZ0TES6</accession>
<sequence length="318" mass="35472">MTIRYFYLLVFIVFTGFCSCKKSIDYPHLSQNKITEYRVVNLQDTVIYGTVDNTENTITVYVPYYYAMTVIQPKIVVDPTATLMTAERPVDINDQTQTYSVKAVDGSTRTYKLAIVQQNTPGLTLNWFDDLPMTEPGSFIPNIVGNFLSTSTATLKVKLIEQSTKKELVPDLSTAQIGTDGYQFGDAYFFNSRIPADADSGHYDVQIDFLGHSVKLVKPLQVYYNVPDIGPSWDTRTVVQGGSTTFLANNYFINLSAVTVVINGKTFNLPVKSYDRKQAVITIPVEVPAGDWGTVQFSFQFGKWAPVITTAHLIVANL</sequence>
<protein>
    <recommendedName>
        <fullName evidence="3">DUF5018 domain-containing protein</fullName>
    </recommendedName>
</protein>
<reference evidence="1 2" key="1">
    <citation type="submission" date="2023-11" db="EMBL/GenBank/DDBJ databases">
        <title>Analysis of the Genomes of Mucilaginibacter gossypii cycad 4 and M. sabulilitoris SNA2: microbes with the potential for plant growth promotion.</title>
        <authorList>
            <person name="Hirsch A.M."/>
            <person name="Humm E."/>
            <person name="Rubbi M."/>
            <person name="Del Vecchio G."/>
            <person name="Ha S.M."/>
            <person name="Pellegrini M."/>
            <person name="Gunsalus R.P."/>
        </authorList>
    </citation>
    <scope>NUCLEOTIDE SEQUENCE [LARGE SCALE GENOMIC DNA]</scope>
    <source>
        <strain evidence="1 2">SNA2</strain>
    </source>
</reference>
<keyword evidence="2" id="KW-1185">Reference proteome</keyword>
<dbReference type="Proteomes" id="UP001324380">
    <property type="component" value="Chromosome"/>
</dbReference>
<evidence type="ECO:0000313" key="2">
    <source>
        <dbReference type="Proteomes" id="UP001324380"/>
    </source>
</evidence>
<dbReference type="RefSeq" id="WP_321560648.1">
    <property type="nucleotide sequence ID" value="NZ_CP139558.1"/>
</dbReference>
<gene>
    <name evidence="1" type="ORF">SNE25_19370</name>
</gene>
<dbReference type="EMBL" id="CP139558">
    <property type="protein sequence ID" value="WPU91482.1"/>
    <property type="molecule type" value="Genomic_DNA"/>
</dbReference>
<dbReference type="PROSITE" id="PS51257">
    <property type="entry name" value="PROKAR_LIPOPROTEIN"/>
    <property type="match status" value="1"/>
</dbReference>
<proteinExistence type="predicted"/>